<evidence type="ECO:0000256" key="1">
    <source>
        <dbReference type="SAM" id="MobiDB-lite"/>
    </source>
</evidence>
<dbReference type="EMBL" id="KB309694">
    <property type="protein sequence ID" value="ELT93615.1"/>
    <property type="molecule type" value="Genomic_DNA"/>
</dbReference>
<evidence type="ECO:0000313" key="4">
    <source>
        <dbReference type="EnsemblMetazoa" id="CapteP227070"/>
    </source>
</evidence>
<sequence length="190" mass="21531">MSECSCDDEDFDAGFEYWSAVEVSNGHIAVYVLSVGLLGSLFIALLILAVRSKRKSNILHKQFQNIHIHYENYAAIRRKHLESRLDETRTDNVKKDLDEENHPMFYRSSCRSSLLLKAKKYIDDVAPPQIPAFLPFEGINSKSHRAVRRLSAVRMFAELAKSRDGDGLSEFTHIAAPKENDVSDDDGSED</sequence>
<keyword evidence="5" id="KW-1185">Reference proteome</keyword>
<gene>
    <name evidence="3" type="ORF">CAPTEDRAFT_227070</name>
</gene>
<reference evidence="5" key="1">
    <citation type="submission" date="2012-12" db="EMBL/GenBank/DDBJ databases">
        <authorList>
            <person name="Hellsten U."/>
            <person name="Grimwood J."/>
            <person name="Chapman J.A."/>
            <person name="Shapiro H."/>
            <person name="Aerts A."/>
            <person name="Otillar R.P."/>
            <person name="Terry A.Y."/>
            <person name="Boore J.L."/>
            <person name="Simakov O."/>
            <person name="Marletaz F."/>
            <person name="Cho S.-J."/>
            <person name="Edsinger-Gonzales E."/>
            <person name="Havlak P."/>
            <person name="Kuo D.-H."/>
            <person name="Larsson T."/>
            <person name="Lv J."/>
            <person name="Arendt D."/>
            <person name="Savage R."/>
            <person name="Osoegawa K."/>
            <person name="de Jong P."/>
            <person name="Lindberg D.R."/>
            <person name="Seaver E.C."/>
            <person name="Weisblat D.A."/>
            <person name="Putnam N.H."/>
            <person name="Grigoriev I.V."/>
            <person name="Rokhsar D.S."/>
        </authorList>
    </citation>
    <scope>NUCLEOTIDE SEQUENCE</scope>
    <source>
        <strain evidence="5">I ESC-2004</strain>
    </source>
</reference>
<dbReference type="EMBL" id="AMQN01002628">
    <property type="status" value="NOT_ANNOTATED_CDS"/>
    <property type="molecule type" value="Genomic_DNA"/>
</dbReference>
<evidence type="ECO:0000256" key="2">
    <source>
        <dbReference type="SAM" id="Phobius"/>
    </source>
</evidence>
<reference evidence="4" key="3">
    <citation type="submission" date="2015-06" db="UniProtKB">
        <authorList>
            <consortium name="EnsemblMetazoa"/>
        </authorList>
    </citation>
    <scope>IDENTIFICATION</scope>
</reference>
<keyword evidence="2" id="KW-1133">Transmembrane helix</keyword>
<keyword evidence="2" id="KW-0812">Transmembrane</keyword>
<accession>R7TRF8</accession>
<dbReference type="HOGENOM" id="CLU_1429279_0_0_1"/>
<reference evidence="3 5" key="2">
    <citation type="journal article" date="2013" name="Nature">
        <title>Insights into bilaterian evolution from three spiralian genomes.</title>
        <authorList>
            <person name="Simakov O."/>
            <person name="Marletaz F."/>
            <person name="Cho S.J."/>
            <person name="Edsinger-Gonzales E."/>
            <person name="Havlak P."/>
            <person name="Hellsten U."/>
            <person name="Kuo D.H."/>
            <person name="Larsson T."/>
            <person name="Lv J."/>
            <person name="Arendt D."/>
            <person name="Savage R."/>
            <person name="Osoegawa K."/>
            <person name="de Jong P."/>
            <person name="Grimwood J."/>
            <person name="Chapman J.A."/>
            <person name="Shapiro H."/>
            <person name="Aerts A."/>
            <person name="Otillar R.P."/>
            <person name="Terry A.Y."/>
            <person name="Boore J.L."/>
            <person name="Grigoriev I.V."/>
            <person name="Lindberg D.R."/>
            <person name="Seaver E.C."/>
            <person name="Weisblat D.A."/>
            <person name="Putnam N.H."/>
            <person name="Rokhsar D.S."/>
        </authorList>
    </citation>
    <scope>NUCLEOTIDE SEQUENCE</scope>
    <source>
        <strain evidence="3 5">I ESC-2004</strain>
    </source>
</reference>
<dbReference type="AlphaFoldDB" id="R7TRF8"/>
<name>R7TRF8_CAPTE</name>
<dbReference type="EnsemblMetazoa" id="CapteT227070">
    <property type="protein sequence ID" value="CapteP227070"/>
    <property type="gene ID" value="CapteG227070"/>
</dbReference>
<feature type="transmembrane region" description="Helical" evidence="2">
    <location>
        <begin position="28"/>
        <end position="50"/>
    </location>
</feature>
<evidence type="ECO:0000313" key="5">
    <source>
        <dbReference type="Proteomes" id="UP000014760"/>
    </source>
</evidence>
<keyword evidence="2" id="KW-0472">Membrane</keyword>
<proteinExistence type="predicted"/>
<feature type="region of interest" description="Disordered" evidence="1">
    <location>
        <begin position="163"/>
        <end position="190"/>
    </location>
</feature>
<organism evidence="3">
    <name type="scientific">Capitella teleta</name>
    <name type="common">Polychaete worm</name>
    <dbReference type="NCBI Taxonomy" id="283909"/>
    <lineage>
        <taxon>Eukaryota</taxon>
        <taxon>Metazoa</taxon>
        <taxon>Spiralia</taxon>
        <taxon>Lophotrochozoa</taxon>
        <taxon>Annelida</taxon>
        <taxon>Polychaeta</taxon>
        <taxon>Sedentaria</taxon>
        <taxon>Scolecida</taxon>
        <taxon>Capitellidae</taxon>
        <taxon>Capitella</taxon>
    </lineage>
</organism>
<protein>
    <submittedName>
        <fullName evidence="3 4">Uncharacterized protein</fullName>
    </submittedName>
</protein>
<dbReference type="Proteomes" id="UP000014760">
    <property type="component" value="Unassembled WGS sequence"/>
</dbReference>
<evidence type="ECO:0000313" key="3">
    <source>
        <dbReference type="EMBL" id="ELT93615.1"/>
    </source>
</evidence>